<organism evidence="1 2">
    <name type="scientific">Ramlibacter aquaticus</name>
    <dbReference type="NCBI Taxonomy" id="2780094"/>
    <lineage>
        <taxon>Bacteria</taxon>
        <taxon>Pseudomonadati</taxon>
        <taxon>Pseudomonadota</taxon>
        <taxon>Betaproteobacteria</taxon>
        <taxon>Burkholderiales</taxon>
        <taxon>Comamonadaceae</taxon>
        <taxon>Ramlibacter</taxon>
    </lineage>
</organism>
<dbReference type="EMBL" id="JADDOJ010000041">
    <property type="protein sequence ID" value="MBE7941153.1"/>
    <property type="molecule type" value="Genomic_DNA"/>
</dbReference>
<gene>
    <name evidence="1" type="ORF">IM725_11290</name>
</gene>
<reference evidence="1 2" key="1">
    <citation type="submission" date="2020-10" db="EMBL/GenBank/DDBJ databases">
        <title>Draft genome of Ramlibacter aquaticus LMG 30558.</title>
        <authorList>
            <person name="Props R."/>
        </authorList>
    </citation>
    <scope>NUCLEOTIDE SEQUENCE [LARGE SCALE GENOMIC DNA]</scope>
    <source>
        <strain evidence="1 2">LMG 30558</strain>
    </source>
</reference>
<evidence type="ECO:0000313" key="2">
    <source>
        <dbReference type="Proteomes" id="UP000715965"/>
    </source>
</evidence>
<evidence type="ECO:0008006" key="3">
    <source>
        <dbReference type="Google" id="ProtNLM"/>
    </source>
</evidence>
<keyword evidence="2" id="KW-1185">Reference proteome</keyword>
<name>A0ABR9SFM4_9BURK</name>
<dbReference type="Proteomes" id="UP000715965">
    <property type="component" value="Unassembled WGS sequence"/>
</dbReference>
<accession>A0ABR9SFM4</accession>
<evidence type="ECO:0000313" key="1">
    <source>
        <dbReference type="EMBL" id="MBE7941153.1"/>
    </source>
</evidence>
<proteinExistence type="predicted"/>
<protein>
    <recommendedName>
        <fullName evidence="3">DUF697 domain-containing protein</fullName>
    </recommendedName>
</protein>
<comment type="caution">
    <text evidence="1">The sequence shown here is derived from an EMBL/GenBank/DDBJ whole genome shotgun (WGS) entry which is preliminary data.</text>
</comment>
<sequence>MPTALQMARGDPALEDAVRRSRRLLTRRALVAGAASVVPVPGLDWAVDAAMLSRLVPAINAEFGLTPEQIEALPPRKREQVQKALALVGSVVVGKLVTRDLILRMATALGKRLTVQQVAKYVPLAGQAVSALMGYTALRYLGEEQIKDCVRVARQAHLKLPAPSRPGR</sequence>
<dbReference type="RefSeq" id="WP_193780696.1">
    <property type="nucleotide sequence ID" value="NZ_JADDOJ010000041.1"/>
</dbReference>